<proteinExistence type="predicted"/>
<evidence type="ECO:0000313" key="2">
    <source>
        <dbReference type="Proteomes" id="UP000649617"/>
    </source>
</evidence>
<organism evidence="1 2">
    <name type="scientific">Symbiodinium pilosum</name>
    <name type="common">Dinoflagellate</name>
    <dbReference type="NCBI Taxonomy" id="2952"/>
    <lineage>
        <taxon>Eukaryota</taxon>
        <taxon>Sar</taxon>
        <taxon>Alveolata</taxon>
        <taxon>Dinophyceae</taxon>
        <taxon>Suessiales</taxon>
        <taxon>Symbiodiniaceae</taxon>
        <taxon>Symbiodinium</taxon>
    </lineage>
</organism>
<sequence length="277" mass="31717">MMRGQKVRAESYEVRFGRLGSVRVFKASDPPHEITFPSWSVKKSAASRRQLAVDVVKELCPRDLQDGTACALLTRAVVVPDAPFQKLIAVSNLRKLLKIHMPPDSFKSITEAGSTLYGLDVHGSDHDIEVVFRGKVADHRIAQLLHEVLLQAQADARERVESTRTRSKDYHELARAQLEPFEYGVRIRGFPEGTEWDVVATKWEPGLSAHLQYDAKLRRWKPMLSGYVKPIIQEWWASKPKLFFALKLLKMWNAQLPKLRRKLCKEIGSSTVRFWCI</sequence>
<accession>A0A812QRJ4</accession>
<dbReference type="EMBL" id="CAJNIZ010017606">
    <property type="protein sequence ID" value="CAE7400620.1"/>
    <property type="molecule type" value="Genomic_DNA"/>
</dbReference>
<dbReference type="Proteomes" id="UP000649617">
    <property type="component" value="Unassembled WGS sequence"/>
</dbReference>
<name>A0A812QRJ4_SYMPI</name>
<gene>
    <name evidence="1" type="ORF">SPIL2461_LOCUS9881</name>
</gene>
<comment type="caution">
    <text evidence="1">The sequence shown here is derived from an EMBL/GenBank/DDBJ whole genome shotgun (WGS) entry which is preliminary data.</text>
</comment>
<dbReference type="AlphaFoldDB" id="A0A812QRJ4"/>
<protein>
    <submittedName>
        <fullName evidence="1">Uncharacterized protein</fullName>
    </submittedName>
</protein>
<dbReference type="OrthoDB" id="10378738at2759"/>
<keyword evidence="2" id="KW-1185">Reference proteome</keyword>
<evidence type="ECO:0000313" key="1">
    <source>
        <dbReference type="EMBL" id="CAE7400620.1"/>
    </source>
</evidence>
<reference evidence="1" key="1">
    <citation type="submission" date="2021-02" db="EMBL/GenBank/DDBJ databases">
        <authorList>
            <person name="Dougan E. K."/>
            <person name="Rhodes N."/>
            <person name="Thang M."/>
            <person name="Chan C."/>
        </authorList>
    </citation>
    <scope>NUCLEOTIDE SEQUENCE</scope>
</reference>